<keyword evidence="3" id="KW-0067">ATP-binding</keyword>
<dbReference type="Gene3D" id="3.40.50.300">
    <property type="entry name" value="P-loop containing nucleotide triphosphate hydrolases"/>
    <property type="match status" value="1"/>
</dbReference>
<dbReference type="CDD" id="cd03255">
    <property type="entry name" value="ABC_MJ0796_LolCDE_FtsE"/>
    <property type="match status" value="1"/>
</dbReference>
<protein>
    <submittedName>
        <fullName evidence="5">ABC transporter</fullName>
    </submittedName>
</protein>
<dbReference type="InterPro" id="IPR015854">
    <property type="entry name" value="ABC_transpr_LolD-like"/>
</dbReference>
<dbReference type="FunFam" id="3.40.50.300:FF:000032">
    <property type="entry name" value="Export ABC transporter ATP-binding protein"/>
    <property type="match status" value="1"/>
</dbReference>
<dbReference type="PANTHER" id="PTHR24220:SF685">
    <property type="entry name" value="ABC TRANSPORTER RELATED"/>
    <property type="match status" value="1"/>
</dbReference>
<dbReference type="Proteomes" id="UP000190037">
    <property type="component" value="Unassembled WGS sequence"/>
</dbReference>
<dbReference type="GO" id="GO:0005886">
    <property type="term" value="C:plasma membrane"/>
    <property type="evidence" value="ECO:0007669"/>
    <property type="project" value="TreeGrafter"/>
</dbReference>
<dbReference type="InterPro" id="IPR027417">
    <property type="entry name" value="P-loop_NTPase"/>
</dbReference>
<dbReference type="PROSITE" id="PS50893">
    <property type="entry name" value="ABC_TRANSPORTER_2"/>
    <property type="match status" value="1"/>
</dbReference>
<evidence type="ECO:0000313" key="5">
    <source>
        <dbReference type="EMBL" id="OPC81577.1"/>
    </source>
</evidence>
<dbReference type="STRING" id="159449.B4N89_12020"/>
<dbReference type="GO" id="GO:0005524">
    <property type="term" value="F:ATP binding"/>
    <property type="evidence" value="ECO:0007669"/>
    <property type="project" value="UniProtKB-KW"/>
</dbReference>
<dbReference type="InterPro" id="IPR003593">
    <property type="entry name" value="AAA+_ATPase"/>
</dbReference>
<gene>
    <name evidence="5" type="ORF">B4N89_12020</name>
</gene>
<organism evidence="5 6">
    <name type="scientific">Embleya scabrispora</name>
    <dbReference type="NCBI Taxonomy" id="159449"/>
    <lineage>
        <taxon>Bacteria</taxon>
        <taxon>Bacillati</taxon>
        <taxon>Actinomycetota</taxon>
        <taxon>Actinomycetes</taxon>
        <taxon>Kitasatosporales</taxon>
        <taxon>Streptomycetaceae</taxon>
        <taxon>Embleya</taxon>
    </lineage>
</organism>
<dbReference type="OrthoDB" id="3849937at2"/>
<dbReference type="GO" id="GO:0016887">
    <property type="term" value="F:ATP hydrolysis activity"/>
    <property type="evidence" value="ECO:0007669"/>
    <property type="project" value="InterPro"/>
</dbReference>
<accession>A0A1T3NXL3</accession>
<comment type="caution">
    <text evidence="5">The sequence shown here is derived from an EMBL/GenBank/DDBJ whole genome shotgun (WGS) entry which is preliminary data.</text>
</comment>
<dbReference type="GO" id="GO:0098796">
    <property type="term" value="C:membrane protein complex"/>
    <property type="evidence" value="ECO:0007669"/>
    <property type="project" value="UniProtKB-ARBA"/>
</dbReference>
<feature type="domain" description="ABC transporter" evidence="4">
    <location>
        <begin position="18"/>
        <end position="255"/>
    </location>
</feature>
<evidence type="ECO:0000256" key="2">
    <source>
        <dbReference type="ARBA" id="ARBA00022741"/>
    </source>
</evidence>
<evidence type="ECO:0000256" key="1">
    <source>
        <dbReference type="ARBA" id="ARBA00022448"/>
    </source>
</evidence>
<dbReference type="Pfam" id="PF00005">
    <property type="entry name" value="ABC_tran"/>
    <property type="match status" value="1"/>
</dbReference>
<dbReference type="PANTHER" id="PTHR24220">
    <property type="entry name" value="IMPORT ATP-BINDING PROTEIN"/>
    <property type="match status" value="1"/>
</dbReference>
<dbReference type="SMART" id="SM00382">
    <property type="entry name" value="AAA"/>
    <property type="match status" value="1"/>
</dbReference>
<dbReference type="InterPro" id="IPR003439">
    <property type="entry name" value="ABC_transporter-like_ATP-bd"/>
</dbReference>
<name>A0A1T3NXL3_9ACTN</name>
<evidence type="ECO:0000313" key="6">
    <source>
        <dbReference type="Proteomes" id="UP000190037"/>
    </source>
</evidence>
<keyword evidence="2" id="KW-0547">Nucleotide-binding</keyword>
<dbReference type="SUPFAM" id="SSF52540">
    <property type="entry name" value="P-loop containing nucleoside triphosphate hydrolases"/>
    <property type="match status" value="1"/>
</dbReference>
<sequence>MTATEPIAGVGTHGALAAVATDLTKVYGEGETRVIALDGVSVGFRRAEYTAIMGPSGSGKSTLMHCMAGLDSITFGSVRLGDAELSTLNDKQLTLLRREKVGFVFQSFNLLPTLTALENVTLPMDIAGVKPDKAWLDHVIETVGLRDRLRHRPSELSGGQQQRVACARALASKPEIIFADEPTGNLDSRSGAEVLGFLRSSVYDLGQTIVMVTHDPNAASYADRVVFLADGRIVDEMAAPTSDLVLERMKRFEAQRTS</sequence>
<evidence type="ECO:0000259" key="4">
    <source>
        <dbReference type="PROSITE" id="PS50893"/>
    </source>
</evidence>
<keyword evidence="6" id="KW-1185">Reference proteome</keyword>
<dbReference type="InterPro" id="IPR017911">
    <property type="entry name" value="MacB-like_ATP-bd"/>
</dbReference>
<reference evidence="5 6" key="1">
    <citation type="submission" date="2017-03" db="EMBL/GenBank/DDBJ databases">
        <title>Draft genome sequence of Streptomyces scabrisporus NF3, endophyte isolated from Amphipterygium adstringens.</title>
        <authorList>
            <person name="Vazquez M."/>
            <person name="Ceapa C.D."/>
            <person name="Rodriguez Luna D."/>
            <person name="Sanchez Esquivel S."/>
        </authorList>
    </citation>
    <scope>NUCLEOTIDE SEQUENCE [LARGE SCALE GENOMIC DNA]</scope>
    <source>
        <strain evidence="5 6">NF3</strain>
    </source>
</reference>
<dbReference type="AlphaFoldDB" id="A0A1T3NXL3"/>
<dbReference type="EMBL" id="MWQN01000001">
    <property type="protein sequence ID" value="OPC81577.1"/>
    <property type="molecule type" value="Genomic_DNA"/>
</dbReference>
<proteinExistence type="predicted"/>
<dbReference type="GO" id="GO:0022857">
    <property type="term" value="F:transmembrane transporter activity"/>
    <property type="evidence" value="ECO:0007669"/>
    <property type="project" value="TreeGrafter"/>
</dbReference>
<dbReference type="RefSeq" id="WP_078975856.1">
    <property type="nucleotide sequence ID" value="NZ_MWQN01000001.1"/>
</dbReference>
<keyword evidence="1" id="KW-0813">Transport</keyword>
<evidence type="ECO:0000256" key="3">
    <source>
        <dbReference type="ARBA" id="ARBA00022840"/>
    </source>
</evidence>